<protein>
    <submittedName>
        <fullName evidence="1">Uncharacterized protein</fullName>
    </submittedName>
</protein>
<dbReference type="EMBL" id="FZQP02002449">
    <property type="protein sequence ID" value="VVC95818.1"/>
    <property type="molecule type" value="Genomic_DNA"/>
</dbReference>
<gene>
    <name evidence="1" type="ORF">LSINAPIS_LOCUS7453</name>
</gene>
<evidence type="ECO:0000313" key="1">
    <source>
        <dbReference type="EMBL" id="VVC95818.1"/>
    </source>
</evidence>
<accession>A0A5E4QC09</accession>
<sequence>MQHCVVDNVPESRSISRRVATHRLVTHSRATRRLVTLHHKLATQPRKPATPRGRILLRSRGSSRAAATAARAMAR</sequence>
<name>A0A5E4QC09_9NEOP</name>
<proteinExistence type="predicted"/>
<evidence type="ECO:0000313" key="2">
    <source>
        <dbReference type="Proteomes" id="UP000324832"/>
    </source>
</evidence>
<organism evidence="1 2">
    <name type="scientific">Leptidea sinapis</name>
    <dbReference type="NCBI Taxonomy" id="189913"/>
    <lineage>
        <taxon>Eukaryota</taxon>
        <taxon>Metazoa</taxon>
        <taxon>Ecdysozoa</taxon>
        <taxon>Arthropoda</taxon>
        <taxon>Hexapoda</taxon>
        <taxon>Insecta</taxon>
        <taxon>Pterygota</taxon>
        <taxon>Neoptera</taxon>
        <taxon>Endopterygota</taxon>
        <taxon>Lepidoptera</taxon>
        <taxon>Glossata</taxon>
        <taxon>Ditrysia</taxon>
        <taxon>Papilionoidea</taxon>
        <taxon>Pieridae</taxon>
        <taxon>Dismorphiinae</taxon>
        <taxon>Leptidea</taxon>
    </lineage>
</organism>
<keyword evidence="2" id="KW-1185">Reference proteome</keyword>
<reference evidence="1 2" key="1">
    <citation type="submission" date="2017-07" db="EMBL/GenBank/DDBJ databases">
        <authorList>
            <person name="Talla V."/>
            <person name="Backstrom N."/>
        </authorList>
    </citation>
    <scope>NUCLEOTIDE SEQUENCE [LARGE SCALE GENOMIC DNA]</scope>
</reference>
<dbReference type="Proteomes" id="UP000324832">
    <property type="component" value="Unassembled WGS sequence"/>
</dbReference>
<dbReference type="AlphaFoldDB" id="A0A5E4QC09"/>